<feature type="region of interest" description="Disordered" evidence="1">
    <location>
        <begin position="55"/>
        <end position="76"/>
    </location>
</feature>
<dbReference type="AlphaFoldDB" id="A0AAW2Q9K4"/>
<accession>A0AAW2Q9K4</accession>
<dbReference type="EMBL" id="JACGWK010000003">
    <property type="protein sequence ID" value="KAL0364406.1"/>
    <property type="molecule type" value="Genomic_DNA"/>
</dbReference>
<sequence>MAKGKKGKQHKASNTTSQHSSLASIDAKAFEDELVTAAEQRTTGRLKILSVQKSASLPSHWPRANQCRTLPPSRPR</sequence>
<organism evidence="2">
    <name type="scientific">Sesamum angustifolium</name>
    <dbReference type="NCBI Taxonomy" id="2727405"/>
    <lineage>
        <taxon>Eukaryota</taxon>
        <taxon>Viridiplantae</taxon>
        <taxon>Streptophyta</taxon>
        <taxon>Embryophyta</taxon>
        <taxon>Tracheophyta</taxon>
        <taxon>Spermatophyta</taxon>
        <taxon>Magnoliopsida</taxon>
        <taxon>eudicotyledons</taxon>
        <taxon>Gunneridae</taxon>
        <taxon>Pentapetalae</taxon>
        <taxon>asterids</taxon>
        <taxon>lamiids</taxon>
        <taxon>Lamiales</taxon>
        <taxon>Pedaliaceae</taxon>
        <taxon>Sesamum</taxon>
    </lineage>
</organism>
<reference evidence="2" key="2">
    <citation type="journal article" date="2024" name="Plant">
        <title>Genomic evolution and insights into agronomic trait innovations of Sesamum species.</title>
        <authorList>
            <person name="Miao H."/>
            <person name="Wang L."/>
            <person name="Qu L."/>
            <person name="Liu H."/>
            <person name="Sun Y."/>
            <person name="Le M."/>
            <person name="Wang Q."/>
            <person name="Wei S."/>
            <person name="Zheng Y."/>
            <person name="Lin W."/>
            <person name="Duan Y."/>
            <person name="Cao H."/>
            <person name="Xiong S."/>
            <person name="Wang X."/>
            <person name="Wei L."/>
            <person name="Li C."/>
            <person name="Ma Q."/>
            <person name="Ju M."/>
            <person name="Zhao R."/>
            <person name="Li G."/>
            <person name="Mu C."/>
            <person name="Tian Q."/>
            <person name="Mei H."/>
            <person name="Zhang T."/>
            <person name="Gao T."/>
            <person name="Zhang H."/>
        </authorList>
    </citation>
    <scope>NUCLEOTIDE SEQUENCE</scope>
    <source>
        <strain evidence="2">G01</strain>
    </source>
</reference>
<reference evidence="2" key="1">
    <citation type="submission" date="2020-06" db="EMBL/GenBank/DDBJ databases">
        <authorList>
            <person name="Li T."/>
            <person name="Hu X."/>
            <person name="Zhang T."/>
            <person name="Song X."/>
            <person name="Zhang H."/>
            <person name="Dai N."/>
            <person name="Sheng W."/>
            <person name="Hou X."/>
            <person name="Wei L."/>
        </authorList>
    </citation>
    <scope>NUCLEOTIDE SEQUENCE</scope>
    <source>
        <strain evidence="2">G01</strain>
        <tissue evidence="2">Leaf</tissue>
    </source>
</reference>
<name>A0AAW2Q9K4_9LAMI</name>
<evidence type="ECO:0000256" key="1">
    <source>
        <dbReference type="SAM" id="MobiDB-lite"/>
    </source>
</evidence>
<evidence type="ECO:0000313" key="2">
    <source>
        <dbReference type="EMBL" id="KAL0364406.1"/>
    </source>
</evidence>
<protein>
    <submittedName>
        <fullName evidence="2">Uncharacterized protein</fullName>
    </submittedName>
</protein>
<feature type="compositionally biased region" description="Polar residues" evidence="1">
    <location>
        <begin position="12"/>
        <end position="23"/>
    </location>
</feature>
<proteinExistence type="predicted"/>
<feature type="region of interest" description="Disordered" evidence="1">
    <location>
        <begin position="1"/>
        <end position="24"/>
    </location>
</feature>
<gene>
    <name evidence="2" type="ORF">Sangu_0538200</name>
</gene>
<feature type="compositionally biased region" description="Basic residues" evidence="1">
    <location>
        <begin position="1"/>
        <end position="11"/>
    </location>
</feature>
<comment type="caution">
    <text evidence="2">The sequence shown here is derived from an EMBL/GenBank/DDBJ whole genome shotgun (WGS) entry which is preliminary data.</text>
</comment>